<dbReference type="Gene3D" id="1.10.3720.10">
    <property type="entry name" value="MetI-like"/>
    <property type="match status" value="1"/>
</dbReference>
<dbReference type="InterPro" id="IPR000515">
    <property type="entry name" value="MetI-like"/>
</dbReference>
<evidence type="ECO:0000256" key="5">
    <source>
        <dbReference type="ARBA" id="ARBA00022970"/>
    </source>
</evidence>
<dbReference type="InterPro" id="IPR035906">
    <property type="entry name" value="MetI-like_sf"/>
</dbReference>
<feature type="region of interest" description="Disordered" evidence="9">
    <location>
        <begin position="1"/>
        <end position="22"/>
    </location>
</feature>
<keyword evidence="3" id="KW-1003">Cell membrane</keyword>
<feature type="region of interest" description="Disordered" evidence="9">
    <location>
        <begin position="298"/>
        <end position="346"/>
    </location>
</feature>
<protein>
    <submittedName>
        <fullName evidence="11">ABC transporter permease</fullName>
    </submittedName>
</protein>
<evidence type="ECO:0000313" key="11">
    <source>
        <dbReference type="EMBL" id="POH62702.1"/>
    </source>
</evidence>
<feature type="transmembrane region" description="Helical" evidence="8">
    <location>
        <begin position="161"/>
        <end position="180"/>
    </location>
</feature>
<dbReference type="PANTHER" id="PTHR30614">
    <property type="entry name" value="MEMBRANE COMPONENT OF AMINO ACID ABC TRANSPORTER"/>
    <property type="match status" value="1"/>
</dbReference>
<name>A0A2S3ZB65_9MICO</name>
<dbReference type="GO" id="GO:0022857">
    <property type="term" value="F:transmembrane transporter activity"/>
    <property type="evidence" value="ECO:0007669"/>
    <property type="project" value="InterPro"/>
</dbReference>
<evidence type="ECO:0000256" key="6">
    <source>
        <dbReference type="ARBA" id="ARBA00022989"/>
    </source>
</evidence>
<dbReference type="PROSITE" id="PS50928">
    <property type="entry name" value="ABC_TM1"/>
    <property type="match status" value="1"/>
</dbReference>
<feature type="transmembrane region" description="Helical" evidence="8">
    <location>
        <begin position="115"/>
        <end position="141"/>
    </location>
</feature>
<feature type="domain" description="ABC transmembrane type-1" evidence="10">
    <location>
        <begin position="79"/>
        <end position="286"/>
    </location>
</feature>
<feature type="compositionally biased region" description="Low complexity" evidence="9">
    <location>
        <begin position="1"/>
        <end position="13"/>
    </location>
</feature>
<evidence type="ECO:0000256" key="8">
    <source>
        <dbReference type="RuleBase" id="RU363032"/>
    </source>
</evidence>
<keyword evidence="4 8" id="KW-0812">Transmembrane</keyword>
<evidence type="ECO:0000259" key="10">
    <source>
        <dbReference type="PROSITE" id="PS50928"/>
    </source>
</evidence>
<evidence type="ECO:0000313" key="12">
    <source>
        <dbReference type="Proteomes" id="UP000237340"/>
    </source>
</evidence>
<organism evidence="11 12">
    <name type="scientific">Cryobacterium zongtaii</name>
    <dbReference type="NCBI Taxonomy" id="1259217"/>
    <lineage>
        <taxon>Bacteria</taxon>
        <taxon>Bacillati</taxon>
        <taxon>Actinomycetota</taxon>
        <taxon>Actinomycetes</taxon>
        <taxon>Micrococcales</taxon>
        <taxon>Microbacteriaceae</taxon>
        <taxon>Cryobacterium</taxon>
    </lineage>
</organism>
<sequence length="346" mass="37566">MSTTHPSGPAAGSTPPPRDAVSTSEPIKAIRLRHPWRVVFAVLLMAIFALFVIDAAFRPAYDWPAVGKYLFDRRISMAALVTIQLTVFSMVIAIILGVILAVMRLSPNPVVKSVAWFYLWIFRGTPVYVQLTIWGLISLIYTSIDIGIPFMDPWVSFSTNAALNTFTLAIIGLALNEAAYMAEIVRAGLLSVDKGQEEASIALGMSWSQTMTRVILPQSMRVIIPPTGNEVISMLKTTSLVTAVPFSLELFTRSRDISAETFNPIPLLIVASIWYLFFTSILMVGQYFLEKRFSRGVGDRQTDKSDPAPSTGAITGVVPVIGSGQPTVVLPPKTDAPGTTGDGGAR</sequence>
<proteinExistence type="inferred from homology"/>
<dbReference type="InterPro" id="IPR043429">
    <property type="entry name" value="ArtM/GltK/GlnP/TcyL/YhdX-like"/>
</dbReference>
<evidence type="ECO:0000256" key="7">
    <source>
        <dbReference type="ARBA" id="ARBA00023136"/>
    </source>
</evidence>
<feature type="transmembrane region" description="Helical" evidence="8">
    <location>
        <begin position="38"/>
        <end position="57"/>
    </location>
</feature>
<keyword evidence="2 8" id="KW-0813">Transport</keyword>
<comment type="subcellular location">
    <subcellularLocation>
        <location evidence="1 8">Cell membrane</location>
        <topology evidence="1 8">Multi-pass membrane protein</topology>
    </subcellularLocation>
</comment>
<evidence type="ECO:0000256" key="1">
    <source>
        <dbReference type="ARBA" id="ARBA00004651"/>
    </source>
</evidence>
<dbReference type="SUPFAM" id="SSF161098">
    <property type="entry name" value="MetI-like"/>
    <property type="match status" value="1"/>
</dbReference>
<keyword evidence="12" id="KW-1185">Reference proteome</keyword>
<dbReference type="AlphaFoldDB" id="A0A2S3ZB65"/>
<evidence type="ECO:0000256" key="9">
    <source>
        <dbReference type="SAM" id="MobiDB-lite"/>
    </source>
</evidence>
<dbReference type="Proteomes" id="UP000237340">
    <property type="component" value="Unassembled WGS sequence"/>
</dbReference>
<dbReference type="RefSeq" id="WP_103461818.1">
    <property type="nucleotide sequence ID" value="NZ_PPXD01000026.1"/>
</dbReference>
<comment type="similarity">
    <text evidence="8">Belongs to the binding-protein-dependent transport system permease family.</text>
</comment>
<dbReference type="NCBIfam" id="TIGR01726">
    <property type="entry name" value="HEQRo_perm_3TM"/>
    <property type="match status" value="1"/>
</dbReference>
<evidence type="ECO:0000256" key="2">
    <source>
        <dbReference type="ARBA" id="ARBA00022448"/>
    </source>
</evidence>
<gene>
    <name evidence="11" type="ORF">C3B61_17900</name>
</gene>
<accession>A0A2S3ZB65</accession>
<dbReference type="GO" id="GO:0043190">
    <property type="term" value="C:ATP-binding cassette (ABC) transporter complex"/>
    <property type="evidence" value="ECO:0007669"/>
    <property type="project" value="InterPro"/>
</dbReference>
<evidence type="ECO:0000256" key="4">
    <source>
        <dbReference type="ARBA" id="ARBA00022692"/>
    </source>
</evidence>
<dbReference type="InterPro" id="IPR010065">
    <property type="entry name" value="AA_ABC_transptr_permease_3TM"/>
</dbReference>
<evidence type="ECO:0000256" key="3">
    <source>
        <dbReference type="ARBA" id="ARBA00022475"/>
    </source>
</evidence>
<feature type="transmembrane region" description="Helical" evidence="8">
    <location>
        <begin position="77"/>
        <end position="103"/>
    </location>
</feature>
<comment type="caution">
    <text evidence="11">The sequence shown here is derived from an EMBL/GenBank/DDBJ whole genome shotgun (WGS) entry which is preliminary data.</text>
</comment>
<dbReference type="EMBL" id="PPXD01000026">
    <property type="protein sequence ID" value="POH62702.1"/>
    <property type="molecule type" value="Genomic_DNA"/>
</dbReference>
<keyword evidence="5" id="KW-0029">Amino-acid transport</keyword>
<feature type="transmembrane region" description="Helical" evidence="8">
    <location>
        <begin position="265"/>
        <end position="289"/>
    </location>
</feature>
<dbReference type="Pfam" id="PF00528">
    <property type="entry name" value="BPD_transp_1"/>
    <property type="match status" value="1"/>
</dbReference>
<dbReference type="CDD" id="cd06261">
    <property type="entry name" value="TM_PBP2"/>
    <property type="match status" value="1"/>
</dbReference>
<dbReference type="PANTHER" id="PTHR30614:SF0">
    <property type="entry name" value="L-CYSTINE TRANSPORT SYSTEM PERMEASE PROTEIN TCYL"/>
    <property type="match status" value="1"/>
</dbReference>
<keyword evidence="7 8" id="KW-0472">Membrane</keyword>
<dbReference type="GO" id="GO:0006865">
    <property type="term" value="P:amino acid transport"/>
    <property type="evidence" value="ECO:0007669"/>
    <property type="project" value="UniProtKB-KW"/>
</dbReference>
<reference evidence="11 12" key="1">
    <citation type="submission" date="2018-01" db="EMBL/GenBank/DDBJ databases">
        <title>Cryobacterium sp. nov., from glaciers in China.</title>
        <authorList>
            <person name="Liu Q."/>
            <person name="Xin Y.-H."/>
        </authorList>
    </citation>
    <scope>NUCLEOTIDE SEQUENCE [LARGE SCALE GENOMIC DNA]</scope>
    <source>
        <strain evidence="11 12">TMN-42</strain>
    </source>
</reference>
<keyword evidence="6 8" id="KW-1133">Transmembrane helix</keyword>